<reference evidence="2 3" key="2">
    <citation type="journal article" date="2018" name="New Phytol.">
        <title>High intraspecific genome diversity in the model arbuscular mycorrhizal symbiont Rhizophagus irregularis.</title>
        <authorList>
            <person name="Chen E.C.H."/>
            <person name="Morin E."/>
            <person name="Beaudet D."/>
            <person name="Noel J."/>
            <person name="Yildirir G."/>
            <person name="Ndikumana S."/>
            <person name="Charron P."/>
            <person name="St-Onge C."/>
            <person name="Giorgi J."/>
            <person name="Kruger M."/>
            <person name="Marton T."/>
            <person name="Ropars J."/>
            <person name="Grigoriev I.V."/>
            <person name="Hainaut M."/>
            <person name="Henrissat B."/>
            <person name="Roux C."/>
            <person name="Martin F."/>
            <person name="Corradi N."/>
        </authorList>
    </citation>
    <scope>NUCLEOTIDE SEQUENCE [LARGE SCALE GENOMIC DNA]</scope>
    <source>
        <strain evidence="2 3">DAOM 197198</strain>
    </source>
</reference>
<evidence type="ECO:0000313" key="3">
    <source>
        <dbReference type="Proteomes" id="UP000018888"/>
    </source>
</evidence>
<keyword evidence="3" id="KW-1185">Reference proteome</keyword>
<dbReference type="EMBL" id="AUPC02000202">
    <property type="protein sequence ID" value="POG65974.1"/>
    <property type="molecule type" value="Genomic_DNA"/>
</dbReference>
<organism evidence="2 3">
    <name type="scientific">Rhizophagus irregularis (strain DAOM 181602 / DAOM 197198 / MUCL 43194)</name>
    <name type="common">Arbuscular mycorrhizal fungus</name>
    <name type="synonym">Glomus intraradices</name>
    <dbReference type="NCBI Taxonomy" id="747089"/>
    <lineage>
        <taxon>Eukaryota</taxon>
        <taxon>Fungi</taxon>
        <taxon>Fungi incertae sedis</taxon>
        <taxon>Mucoromycota</taxon>
        <taxon>Glomeromycotina</taxon>
        <taxon>Glomeromycetes</taxon>
        <taxon>Glomerales</taxon>
        <taxon>Glomeraceae</taxon>
        <taxon>Rhizophagus</taxon>
    </lineage>
</organism>
<dbReference type="AlphaFoldDB" id="A0A2P4PKQ4"/>
<comment type="caution">
    <text evidence="2">The sequence shown here is derived from an EMBL/GenBank/DDBJ whole genome shotgun (WGS) entry which is preliminary data.</text>
</comment>
<evidence type="ECO:0000313" key="2">
    <source>
        <dbReference type="EMBL" id="POG65974.1"/>
    </source>
</evidence>
<proteinExistence type="predicted"/>
<dbReference type="VEuPathDB" id="FungiDB:RhiirFUN_009496"/>
<feature type="compositionally biased region" description="Basic residues" evidence="1">
    <location>
        <begin position="23"/>
        <end position="38"/>
    </location>
</feature>
<accession>A0A2P4PKQ4</accession>
<evidence type="ECO:0000256" key="1">
    <source>
        <dbReference type="SAM" id="MobiDB-lite"/>
    </source>
</evidence>
<name>A0A2P4PKQ4_RHIID</name>
<dbReference type="Proteomes" id="UP000018888">
    <property type="component" value="Unassembled WGS sequence"/>
</dbReference>
<reference evidence="2 3" key="1">
    <citation type="journal article" date="2013" name="Proc. Natl. Acad. Sci. U.S.A.">
        <title>Genome of an arbuscular mycorrhizal fungus provides insight into the oldest plant symbiosis.</title>
        <authorList>
            <person name="Tisserant E."/>
            <person name="Malbreil M."/>
            <person name="Kuo A."/>
            <person name="Kohler A."/>
            <person name="Symeonidi A."/>
            <person name="Balestrini R."/>
            <person name="Charron P."/>
            <person name="Duensing N."/>
            <person name="Frei Dit Frey N."/>
            <person name="Gianinazzi-Pearson V."/>
            <person name="Gilbert L.B."/>
            <person name="Handa Y."/>
            <person name="Herr J.R."/>
            <person name="Hijri M."/>
            <person name="Koul R."/>
            <person name="Kawaguchi M."/>
            <person name="Krajinski F."/>
            <person name="Lammers P.J."/>
            <person name="Masclaux F.G."/>
            <person name="Murat C."/>
            <person name="Morin E."/>
            <person name="Ndikumana S."/>
            <person name="Pagni M."/>
            <person name="Petitpierre D."/>
            <person name="Requena N."/>
            <person name="Rosikiewicz P."/>
            <person name="Riley R."/>
            <person name="Saito K."/>
            <person name="San Clemente H."/>
            <person name="Shapiro H."/>
            <person name="van Tuinen D."/>
            <person name="Becard G."/>
            <person name="Bonfante P."/>
            <person name="Paszkowski U."/>
            <person name="Shachar-Hill Y.Y."/>
            <person name="Tuskan G.A."/>
            <person name="Young P.W."/>
            <person name="Sanders I.R."/>
            <person name="Henrissat B."/>
            <person name="Rensing S.A."/>
            <person name="Grigoriev I.V."/>
            <person name="Corradi N."/>
            <person name="Roux C."/>
            <person name="Martin F."/>
        </authorList>
    </citation>
    <scope>NUCLEOTIDE SEQUENCE [LARGE SCALE GENOMIC DNA]</scope>
    <source>
        <strain evidence="2 3">DAOM 197198</strain>
    </source>
</reference>
<protein>
    <submittedName>
        <fullName evidence="2">Uncharacterized protein</fullName>
    </submittedName>
</protein>
<feature type="region of interest" description="Disordered" evidence="1">
    <location>
        <begin position="17"/>
        <end position="41"/>
    </location>
</feature>
<sequence>MAKDVKKIASTTCKKMTGGKSKFASKTKSKKKKKKSYSSKRINSYTISDESFSESSSNDDDATSSKDKLETNALVHGEEIAFKSSKTIIHCKISSPLRKIVQVPSALIDSDANCSVLSKGLIKLLGAEINKNKKPPVKWNFSSSSSTKAEALFKMNPKNVHTYATVLGVGSGSVIGVWKAVESSVGKMEERLEKQINNKMEGRINQRLNKTDVQLLRESLSRRTHPRCIN</sequence>
<gene>
    <name evidence="2" type="ORF">GLOIN_2v1482738</name>
</gene>